<gene>
    <name evidence="3" type="ORF">N7E81_08410</name>
</gene>
<dbReference type="SUPFAM" id="SSF54593">
    <property type="entry name" value="Glyoxalase/Bleomycin resistance protein/Dihydroxybiphenyl dioxygenase"/>
    <property type="match status" value="1"/>
</dbReference>
<dbReference type="PROSITE" id="PS51819">
    <property type="entry name" value="VOC"/>
    <property type="match status" value="1"/>
</dbReference>
<dbReference type="Gene3D" id="3.10.180.10">
    <property type="entry name" value="2,3-Dihydroxybiphenyl 1,2-Dioxygenase, domain 1"/>
    <property type="match status" value="1"/>
</dbReference>
<dbReference type="InterPro" id="IPR029068">
    <property type="entry name" value="Glyas_Bleomycin-R_OHBP_Dase"/>
</dbReference>
<evidence type="ECO:0000313" key="4">
    <source>
        <dbReference type="Proteomes" id="UP001062165"/>
    </source>
</evidence>
<dbReference type="InterPro" id="IPR004360">
    <property type="entry name" value="Glyas_Fos-R_dOase_dom"/>
</dbReference>
<dbReference type="Proteomes" id="UP001062165">
    <property type="component" value="Chromosome"/>
</dbReference>
<dbReference type="InterPro" id="IPR037523">
    <property type="entry name" value="VOC_core"/>
</dbReference>
<evidence type="ECO:0000259" key="2">
    <source>
        <dbReference type="PROSITE" id="PS51819"/>
    </source>
</evidence>
<dbReference type="RefSeq" id="WP_263052851.1">
    <property type="nucleotide sequence ID" value="NZ_CP106735.1"/>
</dbReference>
<evidence type="ECO:0000313" key="3">
    <source>
        <dbReference type="EMBL" id="UXX81122.1"/>
    </source>
</evidence>
<dbReference type="CDD" id="cd06587">
    <property type="entry name" value="VOC"/>
    <property type="match status" value="1"/>
</dbReference>
<feature type="chain" id="PRO_5047509101" evidence="1">
    <location>
        <begin position="27"/>
        <end position="269"/>
    </location>
</feature>
<reference evidence="3" key="1">
    <citation type="submission" date="2022-10" db="EMBL/GenBank/DDBJ databases">
        <title>Comparative genomics and taxonomic characterization of three novel marine species of genus Reichenbachiella exhibiting antioxidant and polysaccharide degradation activities.</title>
        <authorList>
            <person name="Muhammad N."/>
            <person name="Lee Y.-J."/>
            <person name="Ko J."/>
            <person name="Kim S.-G."/>
        </authorList>
    </citation>
    <scope>NUCLEOTIDE SEQUENCE</scope>
    <source>
        <strain evidence="3">Wsw4-B4</strain>
    </source>
</reference>
<feature type="domain" description="VOC" evidence="2">
    <location>
        <begin position="34"/>
        <end position="158"/>
    </location>
</feature>
<proteinExistence type="predicted"/>
<feature type="signal peptide" evidence="1">
    <location>
        <begin position="1"/>
        <end position="26"/>
    </location>
</feature>
<protein>
    <submittedName>
        <fullName evidence="3">VOC family protein</fullName>
    </submittedName>
</protein>
<dbReference type="EMBL" id="CP106735">
    <property type="protein sequence ID" value="UXX81122.1"/>
    <property type="molecule type" value="Genomic_DNA"/>
</dbReference>
<organism evidence="3 4">
    <name type="scientific">Reichenbachiella carrageenanivorans</name>
    <dbReference type="NCBI Taxonomy" id="2979869"/>
    <lineage>
        <taxon>Bacteria</taxon>
        <taxon>Pseudomonadati</taxon>
        <taxon>Bacteroidota</taxon>
        <taxon>Cytophagia</taxon>
        <taxon>Cytophagales</taxon>
        <taxon>Reichenbachiellaceae</taxon>
        <taxon>Reichenbachiella</taxon>
    </lineage>
</organism>
<name>A0ABY6D4N9_9BACT</name>
<dbReference type="Pfam" id="PF00903">
    <property type="entry name" value="Glyoxalase"/>
    <property type="match status" value="1"/>
</dbReference>
<keyword evidence="1" id="KW-0732">Signal</keyword>
<accession>A0ABY6D4N9</accession>
<keyword evidence="4" id="KW-1185">Reference proteome</keyword>
<evidence type="ECO:0000256" key="1">
    <source>
        <dbReference type="SAM" id="SignalP"/>
    </source>
</evidence>
<sequence length="269" mass="31094">MTQPSKYVLTLIFLLNLVIHAPVALAQSANSDFQLSGATIVAKDVKLSATWYRKYLDIAIKEYKPQQHVKMRTGEFDLLIRQGKNILLRNQIKFPKGKKYVNGINKIGFSTNQFEEVRERLLASGQKLIEDVTEDKNLNMQYILTSDPDGNTVQIFNDPIPSDSIMTRAMFFSITSSDYINTMRWYEENFDFTEVKIVDESKIHFQNLLQKGNVIFEIIHLPYESLETTEFMPLDRELASFEELKFKSGTGKATNFEMDNNANKVQWLH</sequence>